<dbReference type="EMBL" id="JAQMLV010000020">
    <property type="protein sequence ID" value="MDB8745803.1"/>
    <property type="molecule type" value="Genomic_DNA"/>
</dbReference>
<feature type="domain" description="Helix-turn-helix" evidence="1">
    <location>
        <begin position="21"/>
        <end position="69"/>
    </location>
</feature>
<protein>
    <submittedName>
        <fullName evidence="2">Helix-turn-helix domain-containing protein</fullName>
    </submittedName>
</protein>
<name>A0AAW6E7S2_9FIRM</name>
<evidence type="ECO:0000313" key="2">
    <source>
        <dbReference type="EMBL" id="MDB8745803.1"/>
    </source>
</evidence>
<gene>
    <name evidence="2" type="ORF">PNU62_12310</name>
</gene>
<dbReference type="AlphaFoldDB" id="A0AAW6E7S2"/>
<evidence type="ECO:0000313" key="3">
    <source>
        <dbReference type="Proteomes" id="UP001211015"/>
    </source>
</evidence>
<sequence>MDSIPLEVVYKNMYSEYPEILEVKDLCEILGYGKKKVYQLIKEGQLKKIPCGRTIKVAKATVIDFVLQCAQK</sequence>
<dbReference type="Proteomes" id="UP001211015">
    <property type="component" value="Unassembled WGS sequence"/>
</dbReference>
<organism evidence="2 3">
    <name type="scientific">Ruminococcus bicirculans</name>
    <name type="common">ex Wegman et al. 2014</name>
    <dbReference type="NCBI Taxonomy" id="1160721"/>
    <lineage>
        <taxon>Bacteria</taxon>
        <taxon>Bacillati</taxon>
        <taxon>Bacillota</taxon>
        <taxon>Clostridia</taxon>
        <taxon>Eubacteriales</taxon>
        <taxon>Oscillospiraceae</taxon>
        <taxon>Ruminococcus</taxon>
    </lineage>
</organism>
<proteinExistence type="predicted"/>
<reference evidence="2" key="1">
    <citation type="submission" date="2023-01" db="EMBL/GenBank/DDBJ databases">
        <title>Human gut microbiome strain richness.</title>
        <authorList>
            <person name="Chen-Liaw A."/>
        </authorList>
    </citation>
    <scope>NUCLEOTIDE SEQUENCE</scope>
    <source>
        <strain evidence="2">1001275st1_F4_1001275B_160808</strain>
    </source>
</reference>
<dbReference type="RefSeq" id="WP_046438100.1">
    <property type="nucleotide sequence ID" value="NZ_DAWBUL010000118.1"/>
</dbReference>
<comment type="caution">
    <text evidence="2">The sequence shown here is derived from an EMBL/GenBank/DDBJ whole genome shotgun (WGS) entry which is preliminary data.</text>
</comment>
<evidence type="ECO:0000259" key="1">
    <source>
        <dbReference type="Pfam" id="PF12728"/>
    </source>
</evidence>
<dbReference type="Pfam" id="PF12728">
    <property type="entry name" value="HTH_17"/>
    <property type="match status" value="1"/>
</dbReference>
<dbReference type="InterPro" id="IPR041657">
    <property type="entry name" value="HTH_17"/>
</dbReference>
<accession>A0AAW6E7S2</accession>